<organism evidence="2 3">
    <name type="scientific">Streptomyces stramineus</name>
    <dbReference type="NCBI Taxonomy" id="173861"/>
    <lineage>
        <taxon>Bacteria</taxon>
        <taxon>Bacillati</taxon>
        <taxon>Actinomycetota</taxon>
        <taxon>Actinomycetes</taxon>
        <taxon>Kitasatosporales</taxon>
        <taxon>Streptomycetaceae</taxon>
        <taxon>Streptomyces</taxon>
    </lineage>
</organism>
<comment type="caution">
    <text evidence="2">The sequence shown here is derived from an EMBL/GenBank/DDBJ whole genome shotgun (WGS) entry which is preliminary data.</text>
</comment>
<evidence type="ECO:0000313" key="3">
    <source>
        <dbReference type="Proteomes" id="UP001499895"/>
    </source>
</evidence>
<feature type="compositionally biased region" description="Low complexity" evidence="1">
    <location>
        <begin position="59"/>
        <end position="73"/>
    </location>
</feature>
<evidence type="ECO:0000313" key="2">
    <source>
        <dbReference type="EMBL" id="GAA0443007.1"/>
    </source>
</evidence>
<dbReference type="EMBL" id="BAAAHB010000001">
    <property type="protein sequence ID" value="GAA0443007.1"/>
    <property type="molecule type" value="Genomic_DNA"/>
</dbReference>
<proteinExistence type="predicted"/>
<reference evidence="2 3" key="1">
    <citation type="journal article" date="2019" name="Int. J. Syst. Evol. Microbiol.">
        <title>The Global Catalogue of Microorganisms (GCM) 10K type strain sequencing project: providing services to taxonomists for standard genome sequencing and annotation.</title>
        <authorList>
            <consortium name="The Broad Institute Genomics Platform"/>
            <consortium name="The Broad Institute Genome Sequencing Center for Infectious Disease"/>
            <person name="Wu L."/>
            <person name="Ma J."/>
        </authorList>
    </citation>
    <scope>NUCLEOTIDE SEQUENCE [LARGE SCALE GENOMIC DNA]</scope>
    <source>
        <strain evidence="2 3">JCM 10649</strain>
    </source>
</reference>
<sequence length="128" mass="14031">MPSREGCGYDALTVLLRLVTRFLPAPPTLVADSDQLGKEEHHWPHSQTLITEARRLPARGRAAGHGARCAAPATDGGHIQPGDHHDTSNLQTLCHWHHARKSAAEGAAARGRRVPRRRPESRHPDDLS</sequence>
<accession>A0ABN0ZC45</accession>
<evidence type="ECO:0000256" key="1">
    <source>
        <dbReference type="SAM" id="MobiDB-lite"/>
    </source>
</evidence>
<feature type="compositionally biased region" description="Basic and acidic residues" evidence="1">
    <location>
        <begin position="117"/>
        <end position="128"/>
    </location>
</feature>
<gene>
    <name evidence="2" type="ORF">GCM10009544_02240</name>
</gene>
<keyword evidence="3" id="KW-1185">Reference proteome</keyword>
<feature type="region of interest" description="Disordered" evidence="1">
    <location>
        <begin position="59"/>
        <end position="128"/>
    </location>
</feature>
<protein>
    <recommendedName>
        <fullName evidence="4">HNH endonuclease</fullName>
    </recommendedName>
</protein>
<evidence type="ECO:0008006" key="4">
    <source>
        <dbReference type="Google" id="ProtNLM"/>
    </source>
</evidence>
<dbReference type="Proteomes" id="UP001499895">
    <property type="component" value="Unassembled WGS sequence"/>
</dbReference>
<name>A0ABN0ZC45_9ACTN</name>